<comment type="caution">
    <text evidence="3">The sequence shown here is derived from an EMBL/GenBank/DDBJ whole genome shotgun (WGS) entry which is preliminary data.</text>
</comment>
<dbReference type="PANTHER" id="PTHR15615:SF91">
    <property type="entry name" value="CYCLIN-P4-1"/>
    <property type="match status" value="1"/>
</dbReference>
<organism evidence="3 4">
    <name type="scientific">Hibiscus sabdariffa</name>
    <name type="common">roselle</name>
    <dbReference type="NCBI Taxonomy" id="183260"/>
    <lineage>
        <taxon>Eukaryota</taxon>
        <taxon>Viridiplantae</taxon>
        <taxon>Streptophyta</taxon>
        <taxon>Embryophyta</taxon>
        <taxon>Tracheophyta</taxon>
        <taxon>Spermatophyta</taxon>
        <taxon>Magnoliopsida</taxon>
        <taxon>eudicotyledons</taxon>
        <taxon>Gunneridae</taxon>
        <taxon>Pentapetalae</taxon>
        <taxon>rosids</taxon>
        <taxon>malvids</taxon>
        <taxon>Malvales</taxon>
        <taxon>Malvaceae</taxon>
        <taxon>Malvoideae</taxon>
        <taxon>Hibiscus</taxon>
    </lineage>
</organism>
<dbReference type="Pfam" id="PF08613">
    <property type="entry name" value="Cyclin"/>
    <property type="match status" value="1"/>
</dbReference>
<accession>A0ABR2RZ34</accession>
<sequence length="99" mass="11402">MAELENPKVMQNLLTFISSLILKVAESNDVNGWIQTQMISVFHCLTRPTISIQYYLHRIYEYTNCSPSCFVVAYAYLDRFAQWQPCCPSFLSTFTGCLS</sequence>
<evidence type="ECO:0000313" key="3">
    <source>
        <dbReference type="EMBL" id="KAK9018110.1"/>
    </source>
</evidence>
<keyword evidence="1" id="KW-0132">Cell division</keyword>
<dbReference type="PANTHER" id="PTHR15615">
    <property type="match status" value="1"/>
</dbReference>
<evidence type="ECO:0000313" key="4">
    <source>
        <dbReference type="Proteomes" id="UP001396334"/>
    </source>
</evidence>
<dbReference type="Gene3D" id="1.10.472.10">
    <property type="entry name" value="Cyclin-like"/>
    <property type="match status" value="1"/>
</dbReference>
<dbReference type="Proteomes" id="UP001396334">
    <property type="component" value="Unassembled WGS sequence"/>
</dbReference>
<protein>
    <submittedName>
        <fullName evidence="3">Uncharacterized protein</fullName>
    </submittedName>
</protein>
<evidence type="ECO:0000256" key="2">
    <source>
        <dbReference type="ARBA" id="ARBA00023306"/>
    </source>
</evidence>
<proteinExistence type="predicted"/>
<reference evidence="3 4" key="1">
    <citation type="journal article" date="2024" name="G3 (Bethesda)">
        <title>Genome assembly of Hibiscus sabdariffa L. provides insights into metabolisms of medicinal natural products.</title>
        <authorList>
            <person name="Kim T."/>
        </authorList>
    </citation>
    <scope>NUCLEOTIDE SEQUENCE [LARGE SCALE GENOMIC DNA]</scope>
    <source>
        <strain evidence="3">TK-2024</strain>
        <tissue evidence="3">Old leaves</tissue>
    </source>
</reference>
<evidence type="ECO:0000256" key="1">
    <source>
        <dbReference type="ARBA" id="ARBA00022618"/>
    </source>
</evidence>
<gene>
    <name evidence="3" type="ORF">V6N11_001094</name>
</gene>
<keyword evidence="2" id="KW-0131">Cell cycle</keyword>
<dbReference type="InterPro" id="IPR013922">
    <property type="entry name" value="Cyclin_PHO80-like"/>
</dbReference>
<keyword evidence="4" id="KW-1185">Reference proteome</keyword>
<dbReference type="EMBL" id="JBBPBN010000019">
    <property type="protein sequence ID" value="KAK9018110.1"/>
    <property type="molecule type" value="Genomic_DNA"/>
</dbReference>
<name>A0ABR2RZ34_9ROSI</name>